<evidence type="ECO:0000259" key="2">
    <source>
        <dbReference type="SMART" id="SM00834"/>
    </source>
</evidence>
<name>A0A7C0XBT8_UNCW3</name>
<dbReference type="InterPro" id="IPR013429">
    <property type="entry name" value="Regulatory_FmdB_Zinc_ribbon"/>
</dbReference>
<protein>
    <submittedName>
        <fullName evidence="3">Zinc ribbon domain-containing protein</fullName>
    </submittedName>
</protein>
<reference evidence="3" key="1">
    <citation type="journal article" date="2020" name="mSystems">
        <title>Genome- and Community-Level Interaction Insights into Carbon Utilization and Element Cycling Functions of Hydrothermarchaeota in Hydrothermal Sediment.</title>
        <authorList>
            <person name="Zhou Z."/>
            <person name="Liu Y."/>
            <person name="Xu W."/>
            <person name="Pan J."/>
            <person name="Luo Z.H."/>
            <person name="Li M."/>
        </authorList>
    </citation>
    <scope>NUCLEOTIDE SEQUENCE [LARGE SCALE GENOMIC DNA]</scope>
    <source>
        <strain evidence="3">HyVt-237</strain>
    </source>
</reference>
<sequence>MGGRPARPNRAGLPPRTKEKEAIELPIFEYRCEKCGRVEEFLVLPGEKEPLTCRHCGGRLVKLPPQHVGFVFKGSGFYVNDYKKKEEKTRAREEAGARESGTSGEKKKS</sequence>
<dbReference type="SMART" id="SM00834">
    <property type="entry name" value="CxxC_CXXC_SSSS"/>
    <property type="match status" value="1"/>
</dbReference>
<dbReference type="AlphaFoldDB" id="A0A7C0XBT8"/>
<feature type="domain" description="Putative regulatory protein FmdB zinc ribbon" evidence="2">
    <location>
        <begin position="26"/>
        <end position="65"/>
    </location>
</feature>
<evidence type="ECO:0000313" key="3">
    <source>
        <dbReference type="EMBL" id="HDM90807.1"/>
    </source>
</evidence>
<evidence type="ECO:0000256" key="1">
    <source>
        <dbReference type="SAM" id="MobiDB-lite"/>
    </source>
</evidence>
<dbReference type="PANTHER" id="PTHR34404">
    <property type="entry name" value="REGULATORY PROTEIN, FMDB FAMILY"/>
    <property type="match status" value="1"/>
</dbReference>
<accession>A0A7C0XBT8</accession>
<feature type="compositionally biased region" description="Basic and acidic residues" evidence="1">
    <location>
        <begin position="83"/>
        <end position="97"/>
    </location>
</feature>
<dbReference type="NCBIfam" id="TIGR02605">
    <property type="entry name" value="CxxC_CxxC_SSSS"/>
    <property type="match status" value="1"/>
</dbReference>
<dbReference type="Proteomes" id="UP000885931">
    <property type="component" value="Unassembled WGS sequence"/>
</dbReference>
<dbReference type="Pfam" id="PF09723">
    <property type="entry name" value="Zn_ribbon_8"/>
    <property type="match status" value="1"/>
</dbReference>
<proteinExistence type="predicted"/>
<dbReference type="EMBL" id="DRBW01000233">
    <property type="protein sequence ID" value="HDM90807.1"/>
    <property type="molecule type" value="Genomic_DNA"/>
</dbReference>
<dbReference type="PANTHER" id="PTHR34404:SF2">
    <property type="entry name" value="CONSERVED SERINE RICH PROTEIN"/>
    <property type="match status" value="1"/>
</dbReference>
<feature type="region of interest" description="Disordered" evidence="1">
    <location>
        <begin position="83"/>
        <end position="109"/>
    </location>
</feature>
<gene>
    <name evidence="3" type="ORF">ENG67_06350</name>
</gene>
<organism evidence="3">
    <name type="scientific">candidate division WOR-3 bacterium</name>
    <dbReference type="NCBI Taxonomy" id="2052148"/>
    <lineage>
        <taxon>Bacteria</taxon>
        <taxon>Bacteria division WOR-3</taxon>
    </lineage>
</organism>
<comment type="caution">
    <text evidence="3">The sequence shown here is derived from an EMBL/GenBank/DDBJ whole genome shotgun (WGS) entry which is preliminary data.</text>
</comment>